<keyword evidence="3" id="KW-1185">Reference proteome</keyword>
<organism evidence="2 3">
    <name type="scientific">Pseudoxanthomonas taiwanensis</name>
    <dbReference type="NCBI Taxonomy" id="176598"/>
    <lineage>
        <taxon>Bacteria</taxon>
        <taxon>Pseudomonadati</taxon>
        <taxon>Pseudomonadota</taxon>
        <taxon>Gammaproteobacteria</taxon>
        <taxon>Lysobacterales</taxon>
        <taxon>Lysobacteraceae</taxon>
        <taxon>Pseudoxanthomonas</taxon>
    </lineage>
</organism>
<protein>
    <recommendedName>
        <fullName evidence="4">L,D-transpeptidase-like protein</fullName>
    </recommendedName>
</protein>
<evidence type="ECO:0000313" key="3">
    <source>
        <dbReference type="Proteomes" id="UP000717981"/>
    </source>
</evidence>
<dbReference type="PANTHER" id="PTHR38477:SF1">
    <property type="entry name" value="MUREIN L,D-TRANSPEPTIDASE CATALYTIC DOMAIN FAMILY PROTEIN"/>
    <property type="match status" value="1"/>
</dbReference>
<sequence>MKSPRLRAGRRLALFPLLLAAAPPVVPATRPEGVPPVEAADAAVAEADLVRRLAEAAPAADHQVLALAVRAMSCALRDPQAGVDPRRLGVIDYSRPSTEPRLWVFDLAGGRLLFEEWVAHGRNSGDNLARRFSNADGSHMTSLGAFAAQETYVGGNGYSLRLRGLEPGFNDRARERAIVIHGAPYVDPVAARLQGRLGRSLGCPAVRPQVARPLIDSLRGGAFVFAYYPDPDWLRGSRLLAGDCAGGATVASGAAAGGHGG</sequence>
<dbReference type="Pfam" id="PF13645">
    <property type="entry name" value="YkuD_2"/>
    <property type="match status" value="1"/>
</dbReference>
<gene>
    <name evidence="2" type="ORF">CR938_06790</name>
</gene>
<feature type="chain" id="PRO_5036897426" description="L,D-transpeptidase-like protein" evidence="1">
    <location>
        <begin position="29"/>
        <end position="261"/>
    </location>
</feature>
<dbReference type="Proteomes" id="UP000717981">
    <property type="component" value="Unassembled WGS sequence"/>
</dbReference>
<accession>A0A921NYF4</accession>
<dbReference type="RefSeq" id="WP_162124276.1">
    <property type="nucleotide sequence ID" value="NZ_PDWK01000025.1"/>
</dbReference>
<evidence type="ECO:0008006" key="4">
    <source>
        <dbReference type="Google" id="ProtNLM"/>
    </source>
</evidence>
<evidence type="ECO:0000256" key="1">
    <source>
        <dbReference type="SAM" id="SignalP"/>
    </source>
</evidence>
<proteinExistence type="predicted"/>
<dbReference type="InterPro" id="IPR032676">
    <property type="entry name" value="YkuD_2"/>
</dbReference>
<comment type="caution">
    <text evidence="2">The sequence shown here is derived from an EMBL/GenBank/DDBJ whole genome shotgun (WGS) entry which is preliminary data.</text>
</comment>
<feature type="signal peptide" evidence="1">
    <location>
        <begin position="1"/>
        <end position="28"/>
    </location>
</feature>
<dbReference type="AlphaFoldDB" id="A0A921NYF4"/>
<dbReference type="OrthoDB" id="9815195at2"/>
<dbReference type="PANTHER" id="PTHR38477">
    <property type="entry name" value="HYPOTHETICAL EXPORTED PROTEIN"/>
    <property type="match status" value="1"/>
</dbReference>
<dbReference type="EMBL" id="PDWK01000025">
    <property type="protein sequence ID" value="KAF1689223.1"/>
    <property type="molecule type" value="Genomic_DNA"/>
</dbReference>
<name>A0A921NYF4_9GAMM</name>
<keyword evidence="1" id="KW-0732">Signal</keyword>
<evidence type="ECO:0000313" key="2">
    <source>
        <dbReference type="EMBL" id="KAF1689223.1"/>
    </source>
</evidence>
<reference evidence="2" key="1">
    <citation type="submission" date="2017-10" db="EMBL/GenBank/DDBJ databases">
        <title>Whole genome sequencing of members of genus Pseudoxanthomonas.</title>
        <authorList>
            <person name="Kumar S."/>
            <person name="Bansal K."/>
            <person name="Kaur A."/>
            <person name="Patil P."/>
            <person name="Sharma S."/>
            <person name="Patil P.B."/>
        </authorList>
    </citation>
    <scope>NUCLEOTIDE SEQUENCE</scope>
    <source>
        <strain evidence="2">DSM 22914</strain>
    </source>
</reference>